<evidence type="ECO:0000313" key="4">
    <source>
        <dbReference type="Proteomes" id="UP000295066"/>
    </source>
</evidence>
<comment type="similarity">
    <text evidence="1">Belongs to the UPF0065 (bug) family.</text>
</comment>
<dbReference type="SUPFAM" id="SSF53850">
    <property type="entry name" value="Periplasmic binding protein-like II"/>
    <property type="match status" value="1"/>
</dbReference>
<dbReference type="EMBL" id="SORI01000016">
    <property type="protein sequence ID" value="TDY57049.1"/>
    <property type="molecule type" value="Genomic_DNA"/>
</dbReference>
<accession>A0A4R8M5K5</accession>
<proteinExistence type="inferred from homology"/>
<name>A0A4R8M5K5_9BACT</name>
<dbReference type="CDD" id="cd07012">
    <property type="entry name" value="PBP2_Bug_TTT"/>
    <property type="match status" value="1"/>
</dbReference>
<keyword evidence="4" id="KW-1185">Reference proteome</keyword>
<dbReference type="PANTHER" id="PTHR42928">
    <property type="entry name" value="TRICARBOXYLATE-BINDING PROTEIN"/>
    <property type="match status" value="1"/>
</dbReference>
<reference evidence="3 4" key="1">
    <citation type="submission" date="2019-03" db="EMBL/GenBank/DDBJ databases">
        <title>Genomic Encyclopedia of Type Strains, Phase IV (KMG-IV): sequencing the most valuable type-strain genomes for metagenomic binning, comparative biology and taxonomic classification.</title>
        <authorList>
            <person name="Goeker M."/>
        </authorList>
    </citation>
    <scope>NUCLEOTIDE SEQUENCE [LARGE SCALE GENOMIC DNA]</scope>
    <source>
        <strain evidence="3 4">DSM 25964</strain>
    </source>
</reference>
<feature type="chain" id="PRO_5020765401" evidence="2">
    <location>
        <begin position="25"/>
        <end position="323"/>
    </location>
</feature>
<dbReference type="Gene3D" id="3.40.190.150">
    <property type="entry name" value="Bordetella uptake gene, domain 1"/>
    <property type="match status" value="1"/>
</dbReference>
<dbReference type="PIRSF" id="PIRSF017082">
    <property type="entry name" value="YflP"/>
    <property type="match status" value="1"/>
</dbReference>
<protein>
    <submittedName>
        <fullName evidence="3">Tripartite-type tricarboxylate transporter receptor subunit TctC</fullName>
    </submittedName>
</protein>
<dbReference type="OrthoDB" id="8881899at2"/>
<feature type="signal peptide" evidence="2">
    <location>
        <begin position="1"/>
        <end position="24"/>
    </location>
</feature>
<dbReference type="Proteomes" id="UP000295066">
    <property type="component" value="Unassembled WGS sequence"/>
</dbReference>
<dbReference type="AlphaFoldDB" id="A0A4R8M5K5"/>
<dbReference type="InterPro" id="IPR042100">
    <property type="entry name" value="Bug_dom1"/>
</dbReference>
<dbReference type="Gene3D" id="3.40.190.10">
    <property type="entry name" value="Periplasmic binding protein-like II"/>
    <property type="match status" value="1"/>
</dbReference>
<sequence>MKLRKAAAAAAVCLAVLFAVPALAADYPTRPVTYIIGWETGGGSDLVSRVLCAEAEKHLGQPIVIVNKPGGSGAKAYVEISQARPDGYTIGNTTGTISTHKFMGVIPIGHEAFEVVITFNSDPGGLWVKKDAPWKDLKEFIEDARKRPDTITVAASNPGSITRLGLQLLELKENVKFKIASQAGGEAKGPSLVAGGHVDACQAAPVTAKSLYEAGEIRPLGVMSEVRVEAFPDIPTFMEQGYDVVMHNTRQVLAPKGTPKEVVDKLYAAFKAAAESETFQKFMNESGSMILTWDQKQSTEFLTKQDAQFKDLLQQVGLYKEAK</sequence>
<dbReference type="Pfam" id="PF03401">
    <property type="entry name" value="TctC"/>
    <property type="match status" value="1"/>
</dbReference>
<dbReference type="InterPro" id="IPR005064">
    <property type="entry name" value="BUG"/>
</dbReference>
<dbReference type="PANTHER" id="PTHR42928:SF5">
    <property type="entry name" value="BLR1237 PROTEIN"/>
    <property type="match status" value="1"/>
</dbReference>
<evidence type="ECO:0000256" key="2">
    <source>
        <dbReference type="SAM" id="SignalP"/>
    </source>
</evidence>
<dbReference type="RefSeq" id="WP_133958290.1">
    <property type="nucleotide sequence ID" value="NZ_SORI01000016.1"/>
</dbReference>
<keyword evidence="2" id="KW-0732">Signal</keyword>
<organism evidence="3 4">
    <name type="scientific">Aminivibrio pyruvatiphilus</name>
    <dbReference type="NCBI Taxonomy" id="1005740"/>
    <lineage>
        <taxon>Bacteria</taxon>
        <taxon>Thermotogati</taxon>
        <taxon>Synergistota</taxon>
        <taxon>Synergistia</taxon>
        <taxon>Synergistales</taxon>
        <taxon>Aminobacteriaceae</taxon>
        <taxon>Aminivibrio</taxon>
    </lineage>
</organism>
<keyword evidence="3" id="KW-0675">Receptor</keyword>
<evidence type="ECO:0000256" key="1">
    <source>
        <dbReference type="ARBA" id="ARBA00006987"/>
    </source>
</evidence>
<gene>
    <name evidence="3" type="ORF">C8D99_11625</name>
</gene>
<evidence type="ECO:0000313" key="3">
    <source>
        <dbReference type="EMBL" id="TDY57049.1"/>
    </source>
</evidence>
<comment type="caution">
    <text evidence="3">The sequence shown here is derived from an EMBL/GenBank/DDBJ whole genome shotgun (WGS) entry which is preliminary data.</text>
</comment>